<keyword evidence="2" id="KW-0813">Transport</keyword>
<dbReference type="AlphaFoldDB" id="A0A1X7HG82"/>
<feature type="transmembrane region" description="Helical" evidence="6">
    <location>
        <begin position="335"/>
        <end position="356"/>
    </location>
</feature>
<dbReference type="InterPro" id="IPR011701">
    <property type="entry name" value="MFS"/>
</dbReference>
<evidence type="ECO:0000256" key="2">
    <source>
        <dbReference type="ARBA" id="ARBA00022448"/>
    </source>
</evidence>
<keyword evidence="4 6" id="KW-1133">Transmembrane helix</keyword>
<accession>A0A1X7HG82</accession>
<dbReference type="STRING" id="1313296.SAMN05661091_3138"/>
<organism evidence="8 9">
    <name type="scientific">Paenibacillus uliginis N3/975</name>
    <dbReference type="NCBI Taxonomy" id="1313296"/>
    <lineage>
        <taxon>Bacteria</taxon>
        <taxon>Bacillati</taxon>
        <taxon>Bacillota</taxon>
        <taxon>Bacilli</taxon>
        <taxon>Bacillales</taxon>
        <taxon>Paenibacillaceae</taxon>
        <taxon>Paenibacillus</taxon>
    </lineage>
</organism>
<gene>
    <name evidence="8" type="ORF">SAMN05661091_3138</name>
</gene>
<evidence type="ECO:0000256" key="6">
    <source>
        <dbReference type="SAM" id="Phobius"/>
    </source>
</evidence>
<evidence type="ECO:0000313" key="8">
    <source>
        <dbReference type="EMBL" id="SMF85759.1"/>
    </source>
</evidence>
<feature type="transmembrane region" description="Helical" evidence="6">
    <location>
        <begin position="434"/>
        <end position="453"/>
    </location>
</feature>
<feature type="domain" description="Major facilitator superfamily (MFS) profile" evidence="7">
    <location>
        <begin position="13"/>
        <end position="456"/>
    </location>
</feature>
<dbReference type="Pfam" id="PF07690">
    <property type="entry name" value="MFS_1"/>
    <property type="match status" value="1"/>
</dbReference>
<feature type="transmembrane region" description="Helical" evidence="6">
    <location>
        <begin position="170"/>
        <end position="190"/>
    </location>
</feature>
<dbReference type="PANTHER" id="PTHR23501:SF154">
    <property type="entry name" value="MULTIDRUG-EFFLUX TRANSPORTER RV1634-RELATED"/>
    <property type="match status" value="1"/>
</dbReference>
<feature type="transmembrane region" description="Helical" evidence="6">
    <location>
        <begin position="107"/>
        <end position="128"/>
    </location>
</feature>
<feature type="transmembrane region" description="Helical" evidence="6">
    <location>
        <begin position="210"/>
        <end position="230"/>
    </location>
</feature>
<dbReference type="GO" id="GO:0022857">
    <property type="term" value="F:transmembrane transporter activity"/>
    <property type="evidence" value="ECO:0007669"/>
    <property type="project" value="InterPro"/>
</dbReference>
<dbReference type="PROSITE" id="PS50850">
    <property type="entry name" value="MFS"/>
    <property type="match status" value="1"/>
</dbReference>
<keyword evidence="3 6" id="KW-0812">Transmembrane</keyword>
<dbReference type="Gene3D" id="1.20.1720.10">
    <property type="entry name" value="Multidrug resistance protein D"/>
    <property type="match status" value="1"/>
</dbReference>
<feature type="transmembrane region" description="Helical" evidence="6">
    <location>
        <begin position="236"/>
        <end position="254"/>
    </location>
</feature>
<feature type="transmembrane region" description="Helical" evidence="6">
    <location>
        <begin position="140"/>
        <end position="164"/>
    </location>
</feature>
<proteinExistence type="predicted"/>
<dbReference type="SUPFAM" id="SSF103473">
    <property type="entry name" value="MFS general substrate transporter"/>
    <property type="match status" value="1"/>
</dbReference>
<evidence type="ECO:0000313" key="9">
    <source>
        <dbReference type="Proteomes" id="UP000192940"/>
    </source>
</evidence>
<reference evidence="8 9" key="1">
    <citation type="submission" date="2017-04" db="EMBL/GenBank/DDBJ databases">
        <authorList>
            <person name="Afonso C.L."/>
            <person name="Miller P.J."/>
            <person name="Scott M.A."/>
            <person name="Spackman E."/>
            <person name="Goraichik I."/>
            <person name="Dimitrov K.M."/>
            <person name="Suarez D.L."/>
            <person name="Swayne D.E."/>
        </authorList>
    </citation>
    <scope>NUCLEOTIDE SEQUENCE [LARGE SCALE GENOMIC DNA]</scope>
    <source>
        <strain evidence="8 9">N3/975</strain>
    </source>
</reference>
<feature type="transmembrane region" description="Helical" evidence="6">
    <location>
        <begin position="296"/>
        <end position="315"/>
    </location>
</feature>
<dbReference type="InterPro" id="IPR020846">
    <property type="entry name" value="MFS_dom"/>
</dbReference>
<feature type="transmembrane region" description="Helical" evidence="6">
    <location>
        <begin position="362"/>
        <end position="386"/>
    </location>
</feature>
<evidence type="ECO:0000256" key="3">
    <source>
        <dbReference type="ARBA" id="ARBA00022692"/>
    </source>
</evidence>
<feature type="transmembrane region" description="Helical" evidence="6">
    <location>
        <begin position="274"/>
        <end position="290"/>
    </location>
</feature>
<dbReference type="InterPro" id="IPR036259">
    <property type="entry name" value="MFS_trans_sf"/>
</dbReference>
<dbReference type="Gene3D" id="1.20.1250.20">
    <property type="entry name" value="MFS general substrate transporter like domains"/>
    <property type="match status" value="1"/>
</dbReference>
<name>A0A1X7HG82_9BACL</name>
<dbReference type="GO" id="GO:0005886">
    <property type="term" value="C:plasma membrane"/>
    <property type="evidence" value="ECO:0007669"/>
    <property type="project" value="UniProtKB-SubCell"/>
</dbReference>
<evidence type="ECO:0000256" key="4">
    <source>
        <dbReference type="ARBA" id="ARBA00022989"/>
    </source>
</evidence>
<dbReference type="Proteomes" id="UP000192940">
    <property type="component" value="Chromosome I"/>
</dbReference>
<feature type="transmembrane region" description="Helical" evidence="6">
    <location>
        <begin position="78"/>
        <end position="101"/>
    </location>
</feature>
<feature type="transmembrane region" description="Helical" evidence="6">
    <location>
        <begin position="407"/>
        <end position="428"/>
    </location>
</feature>
<dbReference type="EMBL" id="LT840184">
    <property type="protein sequence ID" value="SMF85759.1"/>
    <property type="molecule type" value="Genomic_DNA"/>
</dbReference>
<evidence type="ECO:0000256" key="1">
    <source>
        <dbReference type="ARBA" id="ARBA00004651"/>
    </source>
</evidence>
<keyword evidence="9" id="KW-1185">Reference proteome</keyword>
<comment type="subcellular location">
    <subcellularLocation>
        <location evidence="1">Cell membrane</location>
        <topology evidence="1">Multi-pass membrane protein</topology>
    </subcellularLocation>
</comment>
<dbReference type="PANTHER" id="PTHR23501">
    <property type="entry name" value="MAJOR FACILITATOR SUPERFAMILY"/>
    <property type="match status" value="1"/>
</dbReference>
<keyword evidence="5 6" id="KW-0472">Membrane</keyword>
<sequence>MTKNNHVGIFDTQYRAVTIGIMLVLATVAFEGLAITTIAPKLAQSLQGIHLYGWIFSAFLLSQLVGTLVMGQQVDKRGVFTSLLVSFSVFVIGTVVAAISLHMHMLIAGRALQGFGAGALITCVYACVTLHYPDALRTQILAAFSLAFVLPSLIGPYMAGLIASYVSWRFVFWIVLPLLVLAISLTYRTFRNLQLKQALTDSTQTADTKIIQAILLAIGTGLLLTGLGMITVWGGMALAFGGLIVMVPLMRKLLPLGTFSVKKGLPATLVSRGLYVACYFATESFVILALTEMKGLSADLAGLIVAAGSLSWSAAAWLQARLDVRDRGVGRKHRVILGIGIMISGTVLVMLALFMTNSGVTLILVSQMITGFGVGLANPTTAAIALQHAEQGKEGKMSANLQFVDSFYVAVSIGVSGALIALAETLQWGISTGVLMVLALQLLFVLLSFLASLRITELVHQEHHPISHAKENLPM</sequence>
<protein>
    <submittedName>
        <fullName evidence="8">Predicted arabinose efflux permease, MFS family</fullName>
    </submittedName>
</protein>
<feature type="transmembrane region" description="Helical" evidence="6">
    <location>
        <begin position="51"/>
        <end position="71"/>
    </location>
</feature>
<feature type="transmembrane region" description="Helical" evidence="6">
    <location>
        <begin position="16"/>
        <end position="39"/>
    </location>
</feature>
<evidence type="ECO:0000256" key="5">
    <source>
        <dbReference type="ARBA" id="ARBA00023136"/>
    </source>
</evidence>
<evidence type="ECO:0000259" key="7">
    <source>
        <dbReference type="PROSITE" id="PS50850"/>
    </source>
</evidence>